<organism evidence="2 3">
    <name type="scientific">Paraconexibacter antarcticus</name>
    <dbReference type="NCBI Taxonomy" id="2949664"/>
    <lineage>
        <taxon>Bacteria</taxon>
        <taxon>Bacillati</taxon>
        <taxon>Actinomycetota</taxon>
        <taxon>Thermoleophilia</taxon>
        <taxon>Solirubrobacterales</taxon>
        <taxon>Paraconexibacteraceae</taxon>
        <taxon>Paraconexibacter</taxon>
    </lineage>
</organism>
<dbReference type="Gene3D" id="3.40.50.720">
    <property type="entry name" value="NAD(P)-binding Rossmann-like Domain"/>
    <property type="match status" value="1"/>
</dbReference>
<dbReference type="Pfam" id="PF13460">
    <property type="entry name" value="NAD_binding_10"/>
    <property type="match status" value="1"/>
</dbReference>
<gene>
    <name evidence="2" type="ORF">NBH00_15665</name>
</gene>
<dbReference type="PANTHER" id="PTHR47129:SF1">
    <property type="entry name" value="NMRA-LIKE DOMAIN-CONTAINING PROTEIN"/>
    <property type="match status" value="1"/>
</dbReference>
<dbReference type="PANTHER" id="PTHR47129">
    <property type="entry name" value="QUINONE OXIDOREDUCTASE 2"/>
    <property type="match status" value="1"/>
</dbReference>
<dbReference type="EMBL" id="CP098502">
    <property type="protein sequence ID" value="UTI62794.1"/>
    <property type="molecule type" value="Genomic_DNA"/>
</dbReference>
<protein>
    <submittedName>
        <fullName evidence="2">NAD(P)H-binding protein</fullName>
    </submittedName>
</protein>
<feature type="domain" description="NAD(P)-binding" evidence="1">
    <location>
        <begin position="12"/>
        <end position="187"/>
    </location>
</feature>
<sequence length="294" mass="30021">MTAPDQLIGVTGASGALGGRVAARLATAGAAQRLVVRDAARAPQLGGAEVRAAPGGYADHAGLTEALAGVHTLLLVSAAESETRADEHRSAVAAAAAAGVAHVVYLSFLGAAADATFTLARDHDATEAAIRATGVPFTFLRDSLYADFVPGMVGADGVLRGPAGSGRVAPVARDDVADAAAAVLLDPATHAGATYDLTGPEALTLAEACAVMAQFSGLPLQYHAEELQEAFESRMGPDVADFEIDAWVTSYLAIREGELDIVSPAVRTLAGHEPLGLLEVLERRPGCLDHVTAR</sequence>
<dbReference type="InterPro" id="IPR016040">
    <property type="entry name" value="NAD(P)-bd_dom"/>
</dbReference>
<keyword evidence="3" id="KW-1185">Reference proteome</keyword>
<dbReference type="Proteomes" id="UP001056035">
    <property type="component" value="Chromosome"/>
</dbReference>
<reference evidence="2 3" key="1">
    <citation type="submission" date="2022-06" db="EMBL/GenBank/DDBJ databases">
        <title>Paraconexibacter antarcticus.</title>
        <authorList>
            <person name="Kim C.S."/>
        </authorList>
    </citation>
    <scope>NUCLEOTIDE SEQUENCE [LARGE SCALE GENOMIC DNA]</scope>
    <source>
        <strain evidence="2 3">02-257</strain>
    </source>
</reference>
<proteinExistence type="predicted"/>
<dbReference type="InterPro" id="IPR052718">
    <property type="entry name" value="NmrA-type_oxidoreductase"/>
</dbReference>
<evidence type="ECO:0000313" key="2">
    <source>
        <dbReference type="EMBL" id="UTI62794.1"/>
    </source>
</evidence>
<evidence type="ECO:0000313" key="3">
    <source>
        <dbReference type="Proteomes" id="UP001056035"/>
    </source>
</evidence>
<dbReference type="InterPro" id="IPR036291">
    <property type="entry name" value="NAD(P)-bd_dom_sf"/>
</dbReference>
<name>A0ABY5DMK1_9ACTN</name>
<accession>A0ABY5DMK1</accession>
<dbReference type="RefSeq" id="WP_254569529.1">
    <property type="nucleotide sequence ID" value="NZ_CP098502.1"/>
</dbReference>
<dbReference type="Gene3D" id="3.90.25.10">
    <property type="entry name" value="UDP-galactose 4-epimerase, domain 1"/>
    <property type="match status" value="1"/>
</dbReference>
<dbReference type="SUPFAM" id="SSF51735">
    <property type="entry name" value="NAD(P)-binding Rossmann-fold domains"/>
    <property type="match status" value="1"/>
</dbReference>
<evidence type="ECO:0000259" key="1">
    <source>
        <dbReference type="Pfam" id="PF13460"/>
    </source>
</evidence>